<dbReference type="InterPro" id="IPR009776">
    <property type="entry name" value="Spore_0_M"/>
</dbReference>
<proteinExistence type="predicted"/>
<name>A0A3N1CV09_9ACTN</name>
<dbReference type="PANTHER" id="PTHR40053:SF1">
    <property type="entry name" value="SPORULATION-CONTROL PROTEIN SPO0M"/>
    <property type="match status" value="1"/>
</dbReference>
<dbReference type="RefSeq" id="WP_170201387.1">
    <property type="nucleotide sequence ID" value="NZ_RJKE01000001.1"/>
</dbReference>
<dbReference type="Pfam" id="PF07070">
    <property type="entry name" value="Spo0M"/>
    <property type="match status" value="1"/>
</dbReference>
<dbReference type="PANTHER" id="PTHR40053">
    <property type="entry name" value="SPORULATION-CONTROL PROTEIN SPO0M"/>
    <property type="match status" value="1"/>
</dbReference>
<organism evidence="1 2">
    <name type="scientific">Actinocorallia herbida</name>
    <dbReference type="NCBI Taxonomy" id="58109"/>
    <lineage>
        <taxon>Bacteria</taxon>
        <taxon>Bacillati</taxon>
        <taxon>Actinomycetota</taxon>
        <taxon>Actinomycetes</taxon>
        <taxon>Streptosporangiales</taxon>
        <taxon>Thermomonosporaceae</taxon>
        <taxon>Actinocorallia</taxon>
    </lineage>
</organism>
<dbReference type="EMBL" id="RJKE01000001">
    <property type="protein sequence ID" value="ROO85149.1"/>
    <property type="molecule type" value="Genomic_DNA"/>
</dbReference>
<sequence>MIFKKLARALGVGGPTVETVLRETDVTPGGVLEGEVRIIGGDHEVDVQGIVLSLVTRGEVEYVDHEGEDQEHDGTITFHQVELTEPFELGAEEEYVFSFEVELPWELPLTELDGNTLAGMTVGVRTELEIAGALDKGDLDPISVRPLPSQQAVLDAFTSLGFTVKGADVESAELFDDQELPFYQEIEFLTPPEYAGTVSSVELTFVATEADLTVAIGGGDSSGGYQIAHEDVADEDWETTLTDWLDSHTD</sequence>
<evidence type="ECO:0000313" key="2">
    <source>
        <dbReference type="Proteomes" id="UP000272400"/>
    </source>
</evidence>
<dbReference type="Proteomes" id="UP000272400">
    <property type="component" value="Unassembled WGS sequence"/>
</dbReference>
<comment type="caution">
    <text evidence="1">The sequence shown here is derived from an EMBL/GenBank/DDBJ whole genome shotgun (WGS) entry which is preliminary data.</text>
</comment>
<dbReference type="AlphaFoldDB" id="A0A3N1CV09"/>
<gene>
    <name evidence="1" type="ORF">EDD29_2689</name>
</gene>
<protein>
    <submittedName>
        <fullName evidence="1">Sporulation-control protein</fullName>
    </submittedName>
</protein>
<keyword evidence="2" id="KW-1185">Reference proteome</keyword>
<accession>A0A3N1CV09</accession>
<evidence type="ECO:0000313" key="1">
    <source>
        <dbReference type="EMBL" id="ROO85149.1"/>
    </source>
</evidence>
<reference evidence="1 2" key="1">
    <citation type="submission" date="2018-11" db="EMBL/GenBank/DDBJ databases">
        <title>Sequencing the genomes of 1000 actinobacteria strains.</title>
        <authorList>
            <person name="Klenk H.-P."/>
        </authorList>
    </citation>
    <scope>NUCLEOTIDE SEQUENCE [LARGE SCALE GENOMIC DNA]</scope>
    <source>
        <strain evidence="1 2">DSM 44254</strain>
    </source>
</reference>